<dbReference type="EMBL" id="QKNV01000343">
    <property type="protein sequence ID" value="PZA19407.1"/>
    <property type="molecule type" value="Genomic_DNA"/>
</dbReference>
<dbReference type="Proteomes" id="UP000247602">
    <property type="component" value="Unassembled WGS sequence"/>
</dbReference>
<keyword evidence="4" id="KW-1185">Reference proteome</keyword>
<reference evidence="3 4" key="1">
    <citation type="submission" date="2018-06" db="EMBL/GenBank/DDBJ databases">
        <title>Draft genome sequence of Modestobacter versicolor CP153-2.</title>
        <authorList>
            <person name="Gundlapally S.R."/>
        </authorList>
    </citation>
    <scope>NUCLEOTIDE SEQUENCE [LARGE SCALE GENOMIC DNA]</scope>
    <source>
        <strain evidence="3 4">CP153-2</strain>
    </source>
</reference>
<dbReference type="SUPFAM" id="SSF54427">
    <property type="entry name" value="NTF2-like"/>
    <property type="match status" value="1"/>
</dbReference>
<dbReference type="Gene3D" id="3.10.450.50">
    <property type="match status" value="1"/>
</dbReference>
<gene>
    <name evidence="3" type="ORF">DMO24_20870</name>
    <name evidence="2" type="ORF">FHX36_001157</name>
</gene>
<name>A0A323V3L0_9ACTN</name>
<protein>
    <submittedName>
        <fullName evidence="3">Nuclear transport factor 2 family protein</fullName>
    </submittedName>
</protein>
<dbReference type="InterPro" id="IPR037401">
    <property type="entry name" value="SnoaL-like"/>
</dbReference>
<evidence type="ECO:0000313" key="3">
    <source>
        <dbReference type="EMBL" id="PZA19407.1"/>
    </source>
</evidence>
<feature type="domain" description="SnoaL-like" evidence="1">
    <location>
        <begin position="8"/>
        <end position="109"/>
    </location>
</feature>
<comment type="caution">
    <text evidence="3">The sequence shown here is derived from an EMBL/GenBank/DDBJ whole genome shotgun (WGS) entry which is preliminary data.</text>
</comment>
<proteinExistence type="predicted"/>
<dbReference type="InterPro" id="IPR032710">
    <property type="entry name" value="NTF2-like_dom_sf"/>
</dbReference>
<accession>A0A323V3L0</accession>
<evidence type="ECO:0000313" key="4">
    <source>
        <dbReference type="Proteomes" id="UP000247602"/>
    </source>
</evidence>
<dbReference type="OrthoDB" id="9808719at2"/>
<evidence type="ECO:0000259" key="1">
    <source>
        <dbReference type="Pfam" id="PF12680"/>
    </source>
</evidence>
<evidence type="ECO:0000313" key="2">
    <source>
        <dbReference type="EMBL" id="MBB3675422.1"/>
    </source>
</evidence>
<dbReference type="Proteomes" id="UP000580718">
    <property type="component" value="Unassembled WGS sequence"/>
</dbReference>
<dbReference type="RefSeq" id="WP_110554128.1">
    <property type="nucleotide sequence ID" value="NZ_JACIBU010000001.1"/>
</dbReference>
<dbReference type="AlphaFoldDB" id="A0A323V3L0"/>
<dbReference type="EMBL" id="JACIBU010000001">
    <property type="protein sequence ID" value="MBB3675422.1"/>
    <property type="molecule type" value="Genomic_DNA"/>
</dbReference>
<reference evidence="2 5" key="2">
    <citation type="submission" date="2020-08" db="EMBL/GenBank/DDBJ databases">
        <title>Sequencing the genomes of 1000 actinobacteria strains.</title>
        <authorList>
            <person name="Klenk H.-P."/>
        </authorList>
    </citation>
    <scope>NUCLEOTIDE SEQUENCE [LARGE SCALE GENOMIC DNA]</scope>
    <source>
        <strain evidence="2 5">DSM 16678</strain>
    </source>
</reference>
<organism evidence="3 4">
    <name type="scientific">Modestobacter versicolor</name>
    <dbReference type="NCBI Taxonomy" id="429133"/>
    <lineage>
        <taxon>Bacteria</taxon>
        <taxon>Bacillati</taxon>
        <taxon>Actinomycetota</taxon>
        <taxon>Actinomycetes</taxon>
        <taxon>Geodermatophilales</taxon>
        <taxon>Geodermatophilaceae</taxon>
        <taxon>Modestobacter</taxon>
    </lineage>
</organism>
<dbReference type="Pfam" id="PF12680">
    <property type="entry name" value="SnoaL_2"/>
    <property type="match status" value="1"/>
</dbReference>
<evidence type="ECO:0000313" key="5">
    <source>
        <dbReference type="Proteomes" id="UP000580718"/>
    </source>
</evidence>
<sequence length="121" mass="13232">MSSFDDLARRYIAAWNETDPEARRTAVAALYAEDARYVDPLVDAEGREAIAATIGAVQEQFPGFVFRLAGPVDAHHDQARFHWELGPADAAEAPVVGFDVAVRDDAGRLRSVYGFLDRVPG</sequence>